<gene>
    <name evidence="10" type="ORF">SAMN02745166_01863</name>
</gene>
<dbReference type="InterPro" id="IPR003018">
    <property type="entry name" value="GAF"/>
</dbReference>
<dbReference type="GO" id="GO:0006355">
    <property type="term" value="P:regulation of DNA-templated transcription"/>
    <property type="evidence" value="ECO:0007669"/>
    <property type="project" value="TreeGrafter"/>
</dbReference>
<dbReference type="Gene3D" id="3.30.450.40">
    <property type="match status" value="1"/>
</dbReference>
<dbReference type="SMART" id="SM00065">
    <property type="entry name" value="GAF"/>
    <property type="match status" value="1"/>
</dbReference>
<dbReference type="InterPro" id="IPR039420">
    <property type="entry name" value="WalR-like"/>
</dbReference>
<feature type="modified residue" description="4-aspartylphosphate" evidence="8">
    <location>
        <position position="56"/>
    </location>
</feature>
<dbReference type="GO" id="GO:0000156">
    <property type="term" value="F:phosphorelay response regulator activity"/>
    <property type="evidence" value="ECO:0007669"/>
    <property type="project" value="TreeGrafter"/>
</dbReference>
<dbReference type="PROSITE" id="PS50110">
    <property type="entry name" value="RESPONSE_REGULATORY"/>
    <property type="match status" value="1"/>
</dbReference>
<evidence type="ECO:0000259" key="9">
    <source>
        <dbReference type="PROSITE" id="PS50110"/>
    </source>
</evidence>
<dbReference type="SMART" id="SM00448">
    <property type="entry name" value="REC"/>
    <property type="match status" value="1"/>
</dbReference>
<dbReference type="OrthoDB" id="6231at2"/>
<keyword evidence="4" id="KW-0902">Two-component regulatory system</keyword>
<dbReference type="PANTHER" id="PTHR48111:SF1">
    <property type="entry name" value="TWO-COMPONENT RESPONSE REGULATOR ORR33"/>
    <property type="match status" value="1"/>
</dbReference>
<keyword evidence="2" id="KW-0808">Transferase</keyword>
<evidence type="ECO:0000256" key="8">
    <source>
        <dbReference type="PROSITE-ProRule" id="PRU00169"/>
    </source>
</evidence>
<evidence type="ECO:0000256" key="3">
    <source>
        <dbReference type="ARBA" id="ARBA00022777"/>
    </source>
</evidence>
<keyword evidence="11" id="KW-1185">Reference proteome</keyword>
<organism evidence="10 11">
    <name type="scientific">Prosthecobacter debontii</name>
    <dbReference type="NCBI Taxonomy" id="48467"/>
    <lineage>
        <taxon>Bacteria</taxon>
        <taxon>Pseudomonadati</taxon>
        <taxon>Verrucomicrobiota</taxon>
        <taxon>Verrucomicrobiia</taxon>
        <taxon>Verrucomicrobiales</taxon>
        <taxon>Verrucomicrobiaceae</taxon>
        <taxon>Prosthecobacter</taxon>
    </lineage>
</organism>
<dbReference type="InterPro" id="IPR011006">
    <property type="entry name" value="CheY-like_superfamily"/>
</dbReference>
<dbReference type="STRING" id="48467.SAMN02745166_01863"/>
<dbReference type="SUPFAM" id="SSF52172">
    <property type="entry name" value="CheY-like"/>
    <property type="match status" value="1"/>
</dbReference>
<feature type="domain" description="Response regulatory" evidence="9">
    <location>
        <begin position="5"/>
        <end position="121"/>
    </location>
</feature>
<dbReference type="GO" id="GO:0005829">
    <property type="term" value="C:cytosol"/>
    <property type="evidence" value="ECO:0007669"/>
    <property type="project" value="TreeGrafter"/>
</dbReference>
<evidence type="ECO:0000313" key="10">
    <source>
        <dbReference type="EMBL" id="SKA92239.1"/>
    </source>
</evidence>
<keyword evidence="3" id="KW-0418">Kinase</keyword>
<name>A0A1T4XRR1_9BACT</name>
<dbReference type="GO" id="GO:0000976">
    <property type="term" value="F:transcription cis-regulatory region binding"/>
    <property type="evidence" value="ECO:0007669"/>
    <property type="project" value="TreeGrafter"/>
</dbReference>
<keyword evidence="5" id="KW-0805">Transcription regulation</keyword>
<evidence type="ECO:0000313" key="11">
    <source>
        <dbReference type="Proteomes" id="UP000190774"/>
    </source>
</evidence>
<dbReference type="GO" id="GO:0032993">
    <property type="term" value="C:protein-DNA complex"/>
    <property type="evidence" value="ECO:0007669"/>
    <property type="project" value="TreeGrafter"/>
</dbReference>
<dbReference type="PANTHER" id="PTHR48111">
    <property type="entry name" value="REGULATOR OF RPOS"/>
    <property type="match status" value="1"/>
</dbReference>
<dbReference type="EMBL" id="FUYE01000005">
    <property type="protein sequence ID" value="SKA92239.1"/>
    <property type="molecule type" value="Genomic_DNA"/>
</dbReference>
<evidence type="ECO:0000256" key="7">
    <source>
        <dbReference type="ARBA" id="ARBA00023163"/>
    </source>
</evidence>
<dbReference type="AlphaFoldDB" id="A0A1T4XRR1"/>
<dbReference type="GO" id="GO:0016301">
    <property type="term" value="F:kinase activity"/>
    <property type="evidence" value="ECO:0007669"/>
    <property type="project" value="UniProtKB-KW"/>
</dbReference>
<dbReference type="CDD" id="cd00156">
    <property type="entry name" value="REC"/>
    <property type="match status" value="1"/>
</dbReference>
<proteinExistence type="predicted"/>
<dbReference type="InterPro" id="IPR029016">
    <property type="entry name" value="GAF-like_dom_sf"/>
</dbReference>
<evidence type="ECO:0000256" key="4">
    <source>
        <dbReference type="ARBA" id="ARBA00023012"/>
    </source>
</evidence>
<dbReference type="SUPFAM" id="SSF55781">
    <property type="entry name" value="GAF domain-like"/>
    <property type="match status" value="1"/>
</dbReference>
<keyword evidence="6" id="KW-0238">DNA-binding</keyword>
<dbReference type="Proteomes" id="UP000190774">
    <property type="component" value="Unassembled WGS sequence"/>
</dbReference>
<accession>A0A1T4XRR1</accession>
<evidence type="ECO:0000256" key="5">
    <source>
        <dbReference type="ARBA" id="ARBA00023015"/>
    </source>
</evidence>
<evidence type="ECO:0000256" key="6">
    <source>
        <dbReference type="ARBA" id="ARBA00023125"/>
    </source>
</evidence>
<dbReference type="Pfam" id="PF13185">
    <property type="entry name" value="GAF_2"/>
    <property type="match status" value="1"/>
</dbReference>
<dbReference type="RefSeq" id="WP_078813047.1">
    <property type="nucleotide sequence ID" value="NZ_FUYE01000005.1"/>
</dbReference>
<dbReference type="Gene3D" id="3.40.50.2300">
    <property type="match status" value="1"/>
</dbReference>
<reference evidence="11" key="1">
    <citation type="submission" date="2017-02" db="EMBL/GenBank/DDBJ databases">
        <authorList>
            <person name="Varghese N."/>
            <person name="Submissions S."/>
        </authorList>
    </citation>
    <scope>NUCLEOTIDE SEQUENCE [LARGE SCALE GENOMIC DNA]</scope>
    <source>
        <strain evidence="11">ATCC 700200</strain>
    </source>
</reference>
<protein>
    <submittedName>
        <fullName evidence="10">GAF domain-containing protein</fullName>
    </submittedName>
</protein>
<keyword evidence="1 8" id="KW-0597">Phosphoprotein</keyword>
<keyword evidence="7" id="KW-0804">Transcription</keyword>
<evidence type="ECO:0000256" key="2">
    <source>
        <dbReference type="ARBA" id="ARBA00022679"/>
    </source>
</evidence>
<sequence>MKPLRVLLAEDSDDDAQLILQRLERHGYECVAKQVMAALDLQTALATESWDIILCDYVMPGFDALAALKIVAAHGEDIPVIVVSGTVGEDVAVATLKHGARDYILKQNLTRLGPAVDSELKEASARRYGLLLEAIARSYSEILEMILNGSPLTAILEHIAQRIERLSPHGALCSILLTNPAGTHLEHGASPSLPKEFVQAVNPVAIEAGVGSCGHAAAVKETMVVENILEHPNWQSLKALAERHRLKACWSVPVFSSGREVVGTMAVYYRTPRSPLPDELGWVESAAKLVGVAIERGRSEARIRDQLDELLRWQNAMLNREDRVQQLKVEVNELLLRLGEPVRYSSQV</sequence>
<dbReference type="Pfam" id="PF00072">
    <property type="entry name" value="Response_reg"/>
    <property type="match status" value="1"/>
</dbReference>
<dbReference type="InterPro" id="IPR001789">
    <property type="entry name" value="Sig_transdc_resp-reg_receiver"/>
</dbReference>
<evidence type="ECO:0000256" key="1">
    <source>
        <dbReference type="ARBA" id="ARBA00022553"/>
    </source>
</evidence>